<dbReference type="STRING" id="1176587.A8C56_20850"/>
<evidence type="ECO:0000313" key="3">
    <source>
        <dbReference type="Proteomes" id="UP000077667"/>
    </source>
</evidence>
<evidence type="ECO:0000313" key="2">
    <source>
        <dbReference type="EMBL" id="ANH83102.1"/>
    </source>
</evidence>
<feature type="transmembrane region" description="Helical" evidence="1">
    <location>
        <begin position="262"/>
        <end position="284"/>
    </location>
</feature>
<gene>
    <name evidence="2" type="ORF">A8C56_20850</name>
</gene>
<evidence type="ECO:0008006" key="4">
    <source>
        <dbReference type="Google" id="ProtNLM"/>
    </source>
</evidence>
<protein>
    <recommendedName>
        <fullName evidence="4">Transglutaminase-like domain-containing protein</fullName>
    </recommendedName>
</protein>
<evidence type="ECO:0000256" key="1">
    <source>
        <dbReference type="SAM" id="Phobius"/>
    </source>
</evidence>
<sequence>MEEQIFLDKKGRKYRLVNKTREVPRRTYLLGTLYGKYWGEMDGRKELEYKQAQFYDFHIYEAEVSNAAISRTPFTFTPDVQFPRERLPKLLPVIVEKDGKEYELNIHEPQIANVHFIAALHQTEGNEVFGTIEARITGYLLDFCTEDYEEKEYLQDVETGTAQPVKSATGPVKTVIPTGNIEFKNGYQRTEYYYSNYKTKYWGEWQYKRPLTTPVGEGCLSSSVGVLSGIIGLVFLVLLLPKIAIMLPFLLLSVIFRLVPELFWTWIFRGIGAVLLAGIIVSIINTSQRSEHPSVPKSIVQDKPKERKRHYYPVTDTVNQTSVKDSLITHYRSWKDYDGNEYAGKFWVKKSALMNASSFKNNLNSRGNTEDSYKEMVYRLKENDKNNLPGVYQLFDSIRTVKHLPADKFAELIVSFVQDIPYTVVLPDACDGSLYADNFIKSYLSGNDARCDGYERFGINTPVEFMATLSGDCDTRTLLLYTMLSHYSYDVAMLNSNYYNHSLIGINLPYSGIAYTYNAQRYVLWETTAAAIKPGIIPNKITNLNYWSISLKSE</sequence>
<dbReference type="RefSeq" id="WP_067760366.1">
    <property type="nucleotide sequence ID" value="NZ_CP015772.1"/>
</dbReference>
<keyword evidence="1" id="KW-0472">Membrane</keyword>
<dbReference type="AlphaFoldDB" id="A0A1A9I8V3"/>
<dbReference type="EMBL" id="CP015772">
    <property type="protein sequence ID" value="ANH83102.1"/>
    <property type="molecule type" value="Genomic_DNA"/>
</dbReference>
<organism evidence="2 3">
    <name type="scientific">Niabella ginsenosidivorans</name>
    <dbReference type="NCBI Taxonomy" id="1176587"/>
    <lineage>
        <taxon>Bacteria</taxon>
        <taxon>Pseudomonadati</taxon>
        <taxon>Bacteroidota</taxon>
        <taxon>Chitinophagia</taxon>
        <taxon>Chitinophagales</taxon>
        <taxon>Chitinophagaceae</taxon>
        <taxon>Niabella</taxon>
    </lineage>
</organism>
<dbReference type="OrthoDB" id="614471at2"/>
<accession>A0A1A9I8V3</accession>
<reference evidence="2 3" key="1">
    <citation type="submission" date="2016-05" db="EMBL/GenBank/DDBJ databases">
        <title>Niabella ginsenosidivorans BS26 whole genome sequencing.</title>
        <authorList>
            <person name="Im W.T."/>
            <person name="Siddiqi M.Z."/>
        </authorList>
    </citation>
    <scope>NUCLEOTIDE SEQUENCE [LARGE SCALE GENOMIC DNA]</scope>
    <source>
        <strain evidence="2 3">BS26</strain>
    </source>
</reference>
<name>A0A1A9I8V3_9BACT</name>
<proteinExistence type="predicted"/>
<keyword evidence="3" id="KW-1185">Reference proteome</keyword>
<keyword evidence="1" id="KW-0812">Transmembrane</keyword>
<dbReference type="KEGG" id="nia:A8C56_20850"/>
<keyword evidence="1" id="KW-1133">Transmembrane helix</keyword>
<dbReference type="Proteomes" id="UP000077667">
    <property type="component" value="Chromosome"/>
</dbReference>
<feature type="transmembrane region" description="Helical" evidence="1">
    <location>
        <begin position="230"/>
        <end position="256"/>
    </location>
</feature>